<accession>A0ABY7G0P1</accession>
<evidence type="ECO:0000259" key="6">
    <source>
        <dbReference type="PROSITE" id="PS50261"/>
    </source>
</evidence>
<feature type="non-terminal residue" evidence="8">
    <location>
        <position position="1"/>
    </location>
</feature>
<dbReference type="Proteomes" id="UP001164746">
    <property type="component" value="Chromosome 15"/>
</dbReference>
<dbReference type="PROSITE" id="PS50262">
    <property type="entry name" value="G_PROTEIN_RECEP_F1_2"/>
    <property type="match status" value="1"/>
</dbReference>
<keyword evidence="2 5" id="KW-0812">Transmembrane</keyword>
<dbReference type="PROSITE" id="PS50261">
    <property type="entry name" value="G_PROTEIN_RECEP_F2_4"/>
    <property type="match status" value="1"/>
</dbReference>
<keyword evidence="9" id="KW-1185">Reference proteome</keyword>
<evidence type="ECO:0000259" key="7">
    <source>
        <dbReference type="PROSITE" id="PS50262"/>
    </source>
</evidence>
<evidence type="ECO:0000256" key="2">
    <source>
        <dbReference type="ARBA" id="ARBA00022692"/>
    </source>
</evidence>
<evidence type="ECO:0000256" key="4">
    <source>
        <dbReference type="ARBA" id="ARBA00023136"/>
    </source>
</evidence>
<sequence length="329" mass="36507">MASNNTTQTAMVLLKDGYDVPVYGLANGMFYYVHVPAIVCLTVSLLCGLATIISSFWSHKPGGFYTRWKKGERLVIYMSICDMLFNTSHVMDHLQILITKTHVRPKELCTLYGFIMTVFVVAQILMVNVVAINVFAMMFFNINISFGKFDGGLLLWAFGVPFVGALIAAMLNQFGPMGVGCIFDAVNGQIANLVLTTIPMPTIMAINVLLYILTFIKIRTDVRAMKQSLGNMASTAGGHIRAARKMSMFLVAFFVQWFCFALFGAWSMFVDNPADIPEILNFIGVIFTNLGGVMNLIVYLLVFKKKRPRAKTDMTTNKAPRVLRPASAP</sequence>
<feature type="transmembrane region" description="Helical" evidence="5">
    <location>
        <begin position="191"/>
        <end position="216"/>
    </location>
</feature>
<keyword evidence="4 5" id="KW-0472">Membrane</keyword>
<organism evidence="8 9">
    <name type="scientific">Mya arenaria</name>
    <name type="common">Soft-shell clam</name>
    <dbReference type="NCBI Taxonomy" id="6604"/>
    <lineage>
        <taxon>Eukaryota</taxon>
        <taxon>Metazoa</taxon>
        <taxon>Spiralia</taxon>
        <taxon>Lophotrochozoa</taxon>
        <taxon>Mollusca</taxon>
        <taxon>Bivalvia</taxon>
        <taxon>Autobranchia</taxon>
        <taxon>Heteroconchia</taxon>
        <taxon>Euheterodonta</taxon>
        <taxon>Imparidentia</taxon>
        <taxon>Neoheterodontei</taxon>
        <taxon>Myida</taxon>
        <taxon>Myoidea</taxon>
        <taxon>Myidae</taxon>
        <taxon>Mya</taxon>
    </lineage>
</organism>
<feature type="transmembrane region" description="Helical" evidence="5">
    <location>
        <begin position="248"/>
        <end position="267"/>
    </location>
</feature>
<dbReference type="PANTHER" id="PTHR23112">
    <property type="entry name" value="G PROTEIN-COUPLED RECEPTOR 157-RELATED"/>
    <property type="match status" value="1"/>
</dbReference>
<evidence type="ECO:0000313" key="9">
    <source>
        <dbReference type="Proteomes" id="UP001164746"/>
    </source>
</evidence>
<evidence type="ECO:0000313" key="8">
    <source>
        <dbReference type="EMBL" id="WAR28012.1"/>
    </source>
</evidence>
<comment type="subcellular location">
    <subcellularLocation>
        <location evidence="1">Membrane</location>
        <topology evidence="1">Multi-pass membrane protein</topology>
    </subcellularLocation>
</comment>
<feature type="domain" description="G-protein coupled receptors family 1 profile" evidence="7">
    <location>
        <begin position="48"/>
        <end position="299"/>
    </location>
</feature>
<proteinExistence type="predicted"/>
<gene>
    <name evidence="8" type="ORF">MAR_013716</name>
</gene>
<feature type="transmembrane region" description="Helical" evidence="5">
    <location>
        <begin position="111"/>
        <end position="140"/>
    </location>
</feature>
<dbReference type="PANTHER" id="PTHR23112:SF0">
    <property type="entry name" value="TRANSMEMBRANE PROTEIN 116"/>
    <property type="match status" value="1"/>
</dbReference>
<feature type="transmembrane region" description="Helical" evidence="5">
    <location>
        <begin position="279"/>
        <end position="302"/>
    </location>
</feature>
<evidence type="ECO:0000256" key="3">
    <source>
        <dbReference type="ARBA" id="ARBA00022989"/>
    </source>
</evidence>
<dbReference type="SUPFAM" id="SSF81321">
    <property type="entry name" value="Family A G protein-coupled receptor-like"/>
    <property type="match status" value="1"/>
</dbReference>
<dbReference type="InterPro" id="IPR017981">
    <property type="entry name" value="GPCR_2-like_7TM"/>
</dbReference>
<feature type="domain" description="G-protein coupled receptors family 2 profile 2" evidence="6">
    <location>
        <begin position="33"/>
        <end position="303"/>
    </location>
</feature>
<feature type="transmembrane region" description="Helical" evidence="5">
    <location>
        <begin position="152"/>
        <end position="171"/>
    </location>
</feature>
<dbReference type="Gene3D" id="1.20.1070.10">
    <property type="entry name" value="Rhodopsin 7-helix transmembrane proteins"/>
    <property type="match status" value="1"/>
</dbReference>
<name>A0ABY7G0P1_MYAAR</name>
<dbReference type="InterPro" id="IPR017452">
    <property type="entry name" value="GPCR_Rhodpsn_7TM"/>
</dbReference>
<protein>
    <submittedName>
        <fullName evidence="8">Uncharacterized protein</fullName>
    </submittedName>
</protein>
<keyword evidence="3 5" id="KW-1133">Transmembrane helix</keyword>
<evidence type="ECO:0000256" key="1">
    <source>
        <dbReference type="ARBA" id="ARBA00004141"/>
    </source>
</evidence>
<reference evidence="8" key="1">
    <citation type="submission" date="2022-11" db="EMBL/GenBank/DDBJ databases">
        <title>Centuries of genome instability and evolution in soft-shell clam transmissible cancer (bioRxiv).</title>
        <authorList>
            <person name="Hart S.F.M."/>
            <person name="Yonemitsu M.A."/>
            <person name="Giersch R.M."/>
            <person name="Beal B.F."/>
            <person name="Arriagada G."/>
            <person name="Davis B.W."/>
            <person name="Ostrander E.A."/>
            <person name="Goff S.P."/>
            <person name="Metzger M.J."/>
        </authorList>
    </citation>
    <scope>NUCLEOTIDE SEQUENCE</scope>
    <source>
        <strain evidence="8">MELC-2E11</strain>
        <tissue evidence="8">Siphon/mantle</tissue>
    </source>
</reference>
<feature type="transmembrane region" description="Helical" evidence="5">
    <location>
        <begin position="29"/>
        <end position="53"/>
    </location>
</feature>
<dbReference type="EMBL" id="CP111026">
    <property type="protein sequence ID" value="WAR28012.1"/>
    <property type="molecule type" value="Genomic_DNA"/>
</dbReference>
<evidence type="ECO:0000256" key="5">
    <source>
        <dbReference type="SAM" id="Phobius"/>
    </source>
</evidence>